<sequence length="100" mass="11752">QYLLPWLLESVHSQVDLVTACLLPHPLECFKVASSFDVVSSSTTRLKEGLKRLLCLMPYDVINLQVWDYVIPFWLEAIRTEVNKEQIFDFKILLRFGLFY</sequence>
<dbReference type="OrthoDB" id="6286873at2759"/>
<dbReference type="Pfam" id="PF14776">
    <property type="entry name" value="UNC-79"/>
    <property type="match status" value="1"/>
</dbReference>
<dbReference type="AlphaFoldDB" id="T1G7P3"/>
<dbReference type="InterPro" id="IPR024855">
    <property type="entry name" value="UNC79"/>
</dbReference>
<dbReference type="KEGG" id="hro:HELRODRAFT_90317"/>
<dbReference type="PANTHER" id="PTHR21696">
    <property type="entry name" value="PROTEIN UNC-79 HOMOLOG"/>
    <property type="match status" value="1"/>
</dbReference>
<dbReference type="EMBL" id="KB097701">
    <property type="protein sequence ID" value="ESN91236.1"/>
    <property type="molecule type" value="Genomic_DNA"/>
</dbReference>
<dbReference type="PANTHER" id="PTHR21696:SF2">
    <property type="entry name" value="PROTEIN UNC-79 HOMOLOG"/>
    <property type="match status" value="1"/>
</dbReference>
<dbReference type="CTD" id="20217090"/>
<reference evidence="3" key="1">
    <citation type="submission" date="2012-12" db="EMBL/GenBank/DDBJ databases">
        <authorList>
            <person name="Hellsten U."/>
            <person name="Grimwood J."/>
            <person name="Chapman J.A."/>
            <person name="Shapiro H."/>
            <person name="Aerts A."/>
            <person name="Otillar R.P."/>
            <person name="Terry A.Y."/>
            <person name="Boore J.L."/>
            <person name="Simakov O."/>
            <person name="Marletaz F."/>
            <person name="Cho S.-J."/>
            <person name="Edsinger-Gonzales E."/>
            <person name="Havlak P."/>
            <person name="Kuo D.-H."/>
            <person name="Larsson T."/>
            <person name="Lv J."/>
            <person name="Arendt D."/>
            <person name="Savage R."/>
            <person name="Osoegawa K."/>
            <person name="de Jong P."/>
            <person name="Lindberg D.R."/>
            <person name="Seaver E.C."/>
            <person name="Weisblat D.A."/>
            <person name="Putnam N.H."/>
            <person name="Grigoriev I.V."/>
            <person name="Rokhsar D.S."/>
        </authorList>
    </citation>
    <scope>NUCLEOTIDE SEQUENCE</scope>
</reference>
<dbReference type="EMBL" id="AMQM01007969">
    <property type="status" value="NOT_ANNOTATED_CDS"/>
    <property type="molecule type" value="Genomic_DNA"/>
</dbReference>
<dbReference type="Proteomes" id="UP000015101">
    <property type="component" value="Unassembled WGS sequence"/>
</dbReference>
<dbReference type="EnsemblMetazoa" id="HelroT90317">
    <property type="protein sequence ID" value="HelroP90317"/>
    <property type="gene ID" value="HelroG90317"/>
</dbReference>
<accession>T1G7P3</accession>
<evidence type="ECO:0000313" key="2">
    <source>
        <dbReference type="EnsemblMetazoa" id="HelroP90317"/>
    </source>
</evidence>
<gene>
    <name evidence="2" type="primary">20217090</name>
    <name evidence="1" type="ORF">HELRODRAFT_90317</name>
</gene>
<dbReference type="InParanoid" id="T1G7P3"/>
<dbReference type="OMA" id="AFAYFCC"/>
<proteinExistence type="predicted"/>
<evidence type="ECO:0000313" key="1">
    <source>
        <dbReference type="EMBL" id="ESN91236.1"/>
    </source>
</evidence>
<reference evidence="2" key="3">
    <citation type="submission" date="2015-06" db="UniProtKB">
        <authorList>
            <consortium name="EnsemblMetazoa"/>
        </authorList>
    </citation>
    <scope>IDENTIFICATION</scope>
</reference>
<dbReference type="eggNOG" id="KOG4820">
    <property type="taxonomic scope" value="Eukaryota"/>
</dbReference>
<organism evidence="2 3">
    <name type="scientific">Helobdella robusta</name>
    <name type="common">Californian leech</name>
    <dbReference type="NCBI Taxonomy" id="6412"/>
    <lineage>
        <taxon>Eukaryota</taxon>
        <taxon>Metazoa</taxon>
        <taxon>Spiralia</taxon>
        <taxon>Lophotrochozoa</taxon>
        <taxon>Annelida</taxon>
        <taxon>Clitellata</taxon>
        <taxon>Hirudinea</taxon>
        <taxon>Rhynchobdellida</taxon>
        <taxon>Glossiphoniidae</taxon>
        <taxon>Helobdella</taxon>
    </lineage>
</organism>
<dbReference type="RefSeq" id="XP_009030632.1">
    <property type="nucleotide sequence ID" value="XM_009032384.1"/>
</dbReference>
<dbReference type="GeneID" id="20217090"/>
<name>T1G7P3_HELRO</name>
<dbReference type="HOGENOM" id="CLU_2313105_0_0_1"/>
<protein>
    <submittedName>
        <fullName evidence="1 2">Uncharacterized protein</fullName>
    </submittedName>
</protein>
<keyword evidence="3" id="KW-1185">Reference proteome</keyword>
<reference evidence="1 3" key="2">
    <citation type="journal article" date="2013" name="Nature">
        <title>Insights into bilaterian evolution from three spiralian genomes.</title>
        <authorList>
            <person name="Simakov O."/>
            <person name="Marletaz F."/>
            <person name="Cho S.J."/>
            <person name="Edsinger-Gonzales E."/>
            <person name="Havlak P."/>
            <person name="Hellsten U."/>
            <person name="Kuo D.H."/>
            <person name="Larsson T."/>
            <person name="Lv J."/>
            <person name="Arendt D."/>
            <person name="Savage R."/>
            <person name="Osoegawa K."/>
            <person name="de Jong P."/>
            <person name="Grimwood J."/>
            <person name="Chapman J.A."/>
            <person name="Shapiro H."/>
            <person name="Aerts A."/>
            <person name="Otillar R.P."/>
            <person name="Terry A.Y."/>
            <person name="Boore J.L."/>
            <person name="Grigoriev I.V."/>
            <person name="Lindberg D.R."/>
            <person name="Seaver E.C."/>
            <person name="Weisblat D.A."/>
            <person name="Putnam N.H."/>
            <person name="Rokhsar D.S."/>
        </authorList>
    </citation>
    <scope>NUCLEOTIDE SEQUENCE</scope>
</reference>
<dbReference type="STRING" id="6412.T1G7P3"/>
<evidence type="ECO:0000313" key="3">
    <source>
        <dbReference type="Proteomes" id="UP000015101"/>
    </source>
</evidence>